<feature type="domain" description="Aminoglycoside phosphotransferase" evidence="1">
    <location>
        <begin position="22"/>
        <end position="250"/>
    </location>
</feature>
<protein>
    <submittedName>
        <fullName evidence="2">Thiamine kinase</fullName>
    </submittedName>
</protein>
<dbReference type="RefSeq" id="WP_119314964.1">
    <property type="nucleotide sequence ID" value="NZ_QXDL01000067.1"/>
</dbReference>
<dbReference type="Gene3D" id="3.90.1200.10">
    <property type="match status" value="1"/>
</dbReference>
<keyword evidence="3" id="KW-1185">Reference proteome</keyword>
<dbReference type="Proteomes" id="UP000265715">
    <property type="component" value="Unassembled WGS sequence"/>
</dbReference>
<comment type="caution">
    <text evidence="2">The sequence shown here is derived from an EMBL/GenBank/DDBJ whole genome shotgun (WGS) entry which is preliminary data.</text>
</comment>
<dbReference type="AlphaFoldDB" id="A0A399ELK7"/>
<keyword evidence="2" id="KW-0418">Kinase</keyword>
<dbReference type="OrthoDB" id="30633at2"/>
<keyword evidence="2" id="KW-0808">Transferase</keyword>
<dbReference type="InterPro" id="IPR011009">
    <property type="entry name" value="Kinase-like_dom_sf"/>
</dbReference>
<evidence type="ECO:0000313" key="2">
    <source>
        <dbReference type="EMBL" id="RIH84848.1"/>
    </source>
</evidence>
<evidence type="ECO:0000313" key="3">
    <source>
        <dbReference type="Proteomes" id="UP000265715"/>
    </source>
</evidence>
<dbReference type="InterPro" id="IPR052077">
    <property type="entry name" value="CcrZ_PhaseVar_Mediator"/>
</dbReference>
<dbReference type="PANTHER" id="PTHR40086">
    <property type="entry name" value="PHOSPHOTRANSFERASE YTMP-RELATED"/>
    <property type="match status" value="1"/>
</dbReference>
<evidence type="ECO:0000259" key="1">
    <source>
        <dbReference type="Pfam" id="PF01636"/>
    </source>
</evidence>
<dbReference type="GO" id="GO:0016301">
    <property type="term" value="F:kinase activity"/>
    <property type="evidence" value="ECO:0007669"/>
    <property type="project" value="UniProtKB-KW"/>
</dbReference>
<reference evidence="2 3" key="1">
    <citation type="submission" date="2018-08" db="EMBL/GenBank/DDBJ databases">
        <title>Meiothermus terrae DSM 26712 genome sequencing project.</title>
        <authorList>
            <person name="Da Costa M.S."/>
            <person name="Albuquerque L."/>
            <person name="Raposo P."/>
            <person name="Froufe H.J.C."/>
            <person name="Barroso C.S."/>
            <person name="Egas C."/>
        </authorList>
    </citation>
    <scope>NUCLEOTIDE SEQUENCE [LARGE SCALE GENOMIC DNA]</scope>
    <source>
        <strain evidence="2 3">DSM 26712</strain>
    </source>
</reference>
<name>A0A399ELK7_9DEIN</name>
<dbReference type="InterPro" id="IPR002575">
    <property type="entry name" value="Aminoglycoside_PTrfase"/>
</dbReference>
<dbReference type="SUPFAM" id="SSF56112">
    <property type="entry name" value="Protein kinase-like (PK-like)"/>
    <property type="match status" value="1"/>
</dbReference>
<dbReference type="EMBL" id="QXDL01000067">
    <property type="protein sequence ID" value="RIH84848.1"/>
    <property type="molecule type" value="Genomic_DNA"/>
</dbReference>
<proteinExistence type="predicted"/>
<dbReference type="PANTHER" id="PTHR40086:SF1">
    <property type="entry name" value="CELL CYCLE REGULATOR CCRZ"/>
    <property type="match status" value="1"/>
</dbReference>
<dbReference type="Pfam" id="PF01636">
    <property type="entry name" value="APH"/>
    <property type="match status" value="1"/>
</dbReference>
<accession>A0A399ELK7</accession>
<sequence>MVRAAVTDLLHQLEQRFGHPLRPLTQGSEARTFGTDGLVCKVYGPTPSWPNQPAGPFAAHLEAANMSKAGLGAWVVEAFELEGNGVLVTRRFPGQNFAPERFTPEALESLRDFFRQLHQIPEMGVVSQQRLEARLEQFGGTLHDLEDAQRLVGWLRGHVEEVAGTPQAFCHRDPHAGNVLLRDPGADAGVPAAFLVDWVRACPDDPARDLAILKTGTLDLLGEPQALFALRSIVRGYPDAPTLWPRLRFWVPLTYLHDMHWFRANEPQGFESAVTEKMPKALRFYQEFPEL</sequence>
<organism evidence="2 3">
    <name type="scientific">Calidithermus terrae</name>
    <dbReference type="NCBI Taxonomy" id="1408545"/>
    <lineage>
        <taxon>Bacteria</taxon>
        <taxon>Thermotogati</taxon>
        <taxon>Deinococcota</taxon>
        <taxon>Deinococci</taxon>
        <taxon>Thermales</taxon>
        <taxon>Thermaceae</taxon>
        <taxon>Calidithermus</taxon>
    </lineage>
</organism>
<gene>
    <name evidence="2" type="ORF">Mterra_01857</name>
</gene>